<name>A0ABD5RU00_9EURY</name>
<dbReference type="RefSeq" id="WP_247421895.1">
    <property type="nucleotide sequence ID" value="NZ_JALLGW010000006.1"/>
</dbReference>
<gene>
    <name evidence="1" type="ORF">ACFPYI_21150</name>
</gene>
<proteinExistence type="predicted"/>
<evidence type="ECO:0000313" key="2">
    <source>
        <dbReference type="Proteomes" id="UP001596099"/>
    </source>
</evidence>
<organism evidence="1 2">
    <name type="scientific">Halomarina salina</name>
    <dbReference type="NCBI Taxonomy" id="1872699"/>
    <lineage>
        <taxon>Archaea</taxon>
        <taxon>Methanobacteriati</taxon>
        <taxon>Methanobacteriota</taxon>
        <taxon>Stenosarchaea group</taxon>
        <taxon>Halobacteria</taxon>
        <taxon>Halobacteriales</taxon>
        <taxon>Natronomonadaceae</taxon>
        <taxon>Halomarina</taxon>
    </lineage>
</organism>
<protein>
    <recommendedName>
        <fullName evidence="3">Zinc-ribbon domain-containing protein</fullName>
    </recommendedName>
</protein>
<dbReference type="AlphaFoldDB" id="A0ABD5RU00"/>
<reference evidence="1 2" key="1">
    <citation type="journal article" date="2019" name="Int. J. Syst. Evol. Microbiol.">
        <title>The Global Catalogue of Microorganisms (GCM) 10K type strain sequencing project: providing services to taxonomists for standard genome sequencing and annotation.</title>
        <authorList>
            <consortium name="The Broad Institute Genomics Platform"/>
            <consortium name="The Broad Institute Genome Sequencing Center for Infectious Disease"/>
            <person name="Wu L."/>
            <person name="Ma J."/>
        </authorList>
    </citation>
    <scope>NUCLEOTIDE SEQUENCE [LARGE SCALE GENOMIC DNA]</scope>
    <source>
        <strain evidence="1 2">CGMCC 1.12543</strain>
    </source>
</reference>
<dbReference type="Proteomes" id="UP001596099">
    <property type="component" value="Unassembled WGS sequence"/>
</dbReference>
<dbReference type="EMBL" id="JBHSQH010000008">
    <property type="protein sequence ID" value="MFC5973838.1"/>
    <property type="molecule type" value="Genomic_DNA"/>
</dbReference>
<comment type="caution">
    <text evidence="1">The sequence shown here is derived from an EMBL/GenBank/DDBJ whole genome shotgun (WGS) entry which is preliminary data.</text>
</comment>
<accession>A0ABD5RU00</accession>
<sequence length="47" mass="5253">MSIITSIVERYREPTRIYECRHCGTTLPEADAVCEACGETSVAVYDL</sequence>
<evidence type="ECO:0000313" key="1">
    <source>
        <dbReference type="EMBL" id="MFC5973838.1"/>
    </source>
</evidence>
<keyword evidence="2" id="KW-1185">Reference proteome</keyword>
<evidence type="ECO:0008006" key="3">
    <source>
        <dbReference type="Google" id="ProtNLM"/>
    </source>
</evidence>